<keyword evidence="1" id="KW-0812">Transmembrane</keyword>
<reference evidence="2 3" key="1">
    <citation type="submission" date="2020-07" db="EMBL/GenBank/DDBJ databases">
        <title>Sequencing the genomes of 1000 actinobacteria strains.</title>
        <authorList>
            <person name="Klenk H.-P."/>
        </authorList>
    </citation>
    <scope>NUCLEOTIDE SEQUENCE [LARGE SCALE GENOMIC DNA]</scope>
    <source>
        <strain evidence="2 3">DSM 19970</strain>
    </source>
</reference>
<dbReference type="Pfam" id="PF05437">
    <property type="entry name" value="AzlD"/>
    <property type="match status" value="1"/>
</dbReference>
<keyword evidence="1" id="KW-1133">Transmembrane helix</keyword>
<proteinExistence type="predicted"/>
<dbReference type="InterPro" id="IPR008407">
    <property type="entry name" value="Brnchd-chn_aa_trnsp_AzlD"/>
</dbReference>
<feature type="transmembrane region" description="Helical" evidence="1">
    <location>
        <begin position="41"/>
        <end position="57"/>
    </location>
</feature>
<evidence type="ECO:0000313" key="3">
    <source>
        <dbReference type="Proteomes" id="UP000547973"/>
    </source>
</evidence>
<accession>A0A7Y9ZBE4</accession>
<evidence type="ECO:0000256" key="1">
    <source>
        <dbReference type="SAM" id="Phobius"/>
    </source>
</evidence>
<dbReference type="OrthoDB" id="5148262at2"/>
<protein>
    <submittedName>
        <fullName evidence="2">Branched-subunit amino acid transport protein</fullName>
    </submittedName>
</protein>
<feature type="transmembrane region" description="Helical" evidence="1">
    <location>
        <begin position="87"/>
        <end position="103"/>
    </location>
</feature>
<dbReference type="RefSeq" id="WP_062074778.1">
    <property type="nucleotide sequence ID" value="NZ_BBRC01000004.1"/>
</dbReference>
<keyword evidence="1" id="KW-0472">Membrane</keyword>
<dbReference type="AlphaFoldDB" id="A0A7Y9ZBE4"/>
<evidence type="ECO:0000313" key="2">
    <source>
        <dbReference type="EMBL" id="NYI40241.1"/>
    </source>
</evidence>
<keyword evidence="3" id="KW-1185">Reference proteome</keyword>
<feature type="transmembrane region" description="Helical" evidence="1">
    <location>
        <begin position="64"/>
        <end position="81"/>
    </location>
</feature>
<comment type="caution">
    <text evidence="2">The sequence shown here is derived from an EMBL/GenBank/DDBJ whole genome shotgun (WGS) entry which is preliminary data.</text>
</comment>
<sequence length="104" mass="10958">MSALILFFLASALTFAIKYAGIALFAGERELSPGWARTLELAGPAAMAAIAANTLLLSGGEFRAFGAWHLMALGAATVAIWKRDTNWILLAGAVAFAVFRLLGM</sequence>
<dbReference type="Proteomes" id="UP000547973">
    <property type="component" value="Unassembled WGS sequence"/>
</dbReference>
<organism evidence="2 3">
    <name type="scientific">Demequina lutea</name>
    <dbReference type="NCBI Taxonomy" id="431489"/>
    <lineage>
        <taxon>Bacteria</taxon>
        <taxon>Bacillati</taxon>
        <taxon>Actinomycetota</taxon>
        <taxon>Actinomycetes</taxon>
        <taxon>Micrococcales</taxon>
        <taxon>Demequinaceae</taxon>
        <taxon>Demequina</taxon>
    </lineage>
</organism>
<gene>
    <name evidence="2" type="ORF">BKA03_000360</name>
</gene>
<name>A0A7Y9ZBE4_9MICO</name>
<dbReference type="EMBL" id="JACBZO010000001">
    <property type="protein sequence ID" value="NYI40241.1"/>
    <property type="molecule type" value="Genomic_DNA"/>
</dbReference>